<dbReference type="Proteomes" id="UP000010467">
    <property type="component" value="Chromosome"/>
</dbReference>
<dbReference type="Pfam" id="PF13419">
    <property type="entry name" value="HAD_2"/>
    <property type="match status" value="1"/>
</dbReference>
<dbReference type="InterPro" id="IPR041492">
    <property type="entry name" value="HAD_2"/>
</dbReference>
<dbReference type="GO" id="GO:0050308">
    <property type="term" value="F:sugar-phosphatase activity"/>
    <property type="evidence" value="ECO:0007669"/>
    <property type="project" value="TreeGrafter"/>
</dbReference>
<dbReference type="CDD" id="cd16423">
    <property type="entry name" value="HAD_BPGM-like"/>
    <property type="match status" value="1"/>
</dbReference>
<dbReference type="eggNOG" id="COG0637">
    <property type="taxonomic scope" value="Bacteria"/>
</dbReference>
<dbReference type="SUPFAM" id="SSF56784">
    <property type="entry name" value="HAD-like"/>
    <property type="match status" value="1"/>
</dbReference>
<evidence type="ECO:0000313" key="1">
    <source>
        <dbReference type="EMBL" id="AFZ66642.1"/>
    </source>
</evidence>
<dbReference type="STRING" id="937777.Deipe_1079"/>
<dbReference type="PANTHER" id="PTHR43481">
    <property type="entry name" value="FRUCTOSE-1-PHOSPHATE PHOSPHATASE"/>
    <property type="match status" value="1"/>
</dbReference>
<dbReference type="KEGG" id="dpd:Deipe_1079"/>
<organism evidence="1 2">
    <name type="scientific">Deinococcus peraridilitoris (strain DSM 19664 / LMG 22246 / CIP 109416 / KR-200)</name>
    <dbReference type="NCBI Taxonomy" id="937777"/>
    <lineage>
        <taxon>Bacteria</taxon>
        <taxon>Thermotogati</taxon>
        <taxon>Deinococcota</taxon>
        <taxon>Deinococci</taxon>
        <taxon>Deinococcales</taxon>
        <taxon>Deinococcaceae</taxon>
        <taxon>Deinococcus</taxon>
    </lineage>
</organism>
<dbReference type="AlphaFoldDB" id="L0A0G5"/>
<dbReference type="EMBL" id="CP003382">
    <property type="protein sequence ID" value="AFZ66642.1"/>
    <property type="molecule type" value="Genomic_DNA"/>
</dbReference>
<sequence length="220" mass="24169">MLRALIFDFDGTLLDTETLEFRRWQAFYTERGRELELSAWQQGVGTWGAFDPWAALEVAEHERAPLYEPLRAAILADIEASDLRPGVRTLLLQAQDAGLRLAIASSSDRSWISRWLAQHGLGDTFEVLATRDDVAQVKPDPELYLLALHRLGLRSEEVLAIEDSFHGATAAHRAGLKVVVVPNDVTRGQPFLESWPPLDGFEDGLSGLLQAAGVSAASPG</sequence>
<dbReference type="PATRIC" id="fig|937777.3.peg.1084"/>
<dbReference type="InterPro" id="IPR051806">
    <property type="entry name" value="HAD-like_SPP"/>
</dbReference>
<dbReference type="InterPro" id="IPR006439">
    <property type="entry name" value="HAD-SF_hydro_IA"/>
</dbReference>
<evidence type="ECO:0000313" key="2">
    <source>
        <dbReference type="Proteomes" id="UP000010467"/>
    </source>
</evidence>
<accession>L0A0G5</accession>
<proteinExistence type="predicted"/>
<dbReference type="HOGENOM" id="CLU_045011_13_3_0"/>
<dbReference type="SFLD" id="SFLDG01129">
    <property type="entry name" value="C1.5:_HAD__Beta-PGM__Phosphata"/>
    <property type="match status" value="1"/>
</dbReference>
<dbReference type="Gene3D" id="1.10.150.240">
    <property type="entry name" value="Putative phosphatase, domain 2"/>
    <property type="match status" value="1"/>
</dbReference>
<keyword evidence="2" id="KW-1185">Reference proteome</keyword>
<dbReference type="InterPro" id="IPR023214">
    <property type="entry name" value="HAD_sf"/>
</dbReference>
<dbReference type="NCBIfam" id="TIGR01509">
    <property type="entry name" value="HAD-SF-IA-v3"/>
    <property type="match status" value="1"/>
</dbReference>
<protein>
    <submittedName>
        <fullName evidence="1">Haloacid dehalogenase superfamily protein, subfamily IA, variant 3 with third motif having DD or ED</fullName>
    </submittedName>
</protein>
<dbReference type="PRINTS" id="PR00413">
    <property type="entry name" value="HADHALOGNASE"/>
</dbReference>
<dbReference type="OrthoDB" id="9797743at2"/>
<dbReference type="InterPro" id="IPR023198">
    <property type="entry name" value="PGP-like_dom2"/>
</dbReference>
<reference evidence="2" key="1">
    <citation type="submission" date="2012-03" db="EMBL/GenBank/DDBJ databases">
        <title>Complete sequence of chromosome of Deinococcus peraridilitoris DSM 19664.</title>
        <authorList>
            <person name="Lucas S."/>
            <person name="Copeland A."/>
            <person name="Lapidus A."/>
            <person name="Glavina del Rio T."/>
            <person name="Dalin E."/>
            <person name="Tice H."/>
            <person name="Bruce D."/>
            <person name="Goodwin L."/>
            <person name="Pitluck S."/>
            <person name="Peters L."/>
            <person name="Mikhailova N."/>
            <person name="Lu M."/>
            <person name="Kyrpides N."/>
            <person name="Mavromatis K."/>
            <person name="Ivanova N."/>
            <person name="Brettin T."/>
            <person name="Detter J.C."/>
            <person name="Han C."/>
            <person name="Larimer F."/>
            <person name="Land M."/>
            <person name="Hauser L."/>
            <person name="Markowitz V."/>
            <person name="Cheng J.-F."/>
            <person name="Hugenholtz P."/>
            <person name="Woyke T."/>
            <person name="Wu D."/>
            <person name="Pukall R."/>
            <person name="Steenblock K."/>
            <person name="Brambilla E."/>
            <person name="Klenk H.-P."/>
            <person name="Eisen J.A."/>
        </authorList>
    </citation>
    <scope>NUCLEOTIDE SEQUENCE [LARGE SCALE GENOMIC DNA]</scope>
    <source>
        <strain evidence="2">DSM 19664 / LMG 22246 / CIP 109416 / KR-200</strain>
    </source>
</reference>
<dbReference type="RefSeq" id="WP_015234952.1">
    <property type="nucleotide sequence ID" value="NC_019793.1"/>
</dbReference>
<name>L0A0G5_DEIPD</name>
<dbReference type="PANTHER" id="PTHR43481:SF4">
    <property type="entry name" value="GLYCEROL-1-PHOSPHATE PHOSPHOHYDROLASE 1-RELATED"/>
    <property type="match status" value="1"/>
</dbReference>
<dbReference type="InterPro" id="IPR036412">
    <property type="entry name" value="HAD-like_sf"/>
</dbReference>
<dbReference type="Gene3D" id="3.40.50.1000">
    <property type="entry name" value="HAD superfamily/HAD-like"/>
    <property type="match status" value="1"/>
</dbReference>
<gene>
    <name evidence="1" type="ordered locus">Deipe_1079</name>
</gene>
<dbReference type="SFLD" id="SFLDS00003">
    <property type="entry name" value="Haloacid_Dehalogenase"/>
    <property type="match status" value="1"/>
</dbReference>